<proteinExistence type="predicted"/>
<evidence type="ECO:0000259" key="5">
    <source>
        <dbReference type="PROSITE" id="PS50109"/>
    </source>
</evidence>
<dbReference type="EMBL" id="FXXI01000006">
    <property type="protein sequence ID" value="SMS01640.1"/>
    <property type="molecule type" value="Genomic_DNA"/>
</dbReference>
<dbReference type="InterPro" id="IPR003661">
    <property type="entry name" value="HisK_dim/P_dom"/>
</dbReference>
<dbReference type="GO" id="GO:0005524">
    <property type="term" value="F:ATP binding"/>
    <property type="evidence" value="ECO:0007669"/>
    <property type="project" value="UniProtKB-KW"/>
</dbReference>
<dbReference type="InterPro" id="IPR036097">
    <property type="entry name" value="HisK_dim/P_sf"/>
</dbReference>
<keyword evidence="6" id="KW-0547">Nucleotide-binding</keyword>
<keyword evidence="4" id="KW-0472">Membrane</keyword>
<reference evidence="6 9" key="2">
    <citation type="submission" date="2023-11" db="EMBL/GenBank/DDBJ databases">
        <title>Plant-associative lifestyle of Vibrio porteresiae and its evolutionary dynamics.</title>
        <authorList>
            <person name="Rameshkumar N."/>
            <person name="Kirti K."/>
        </authorList>
    </citation>
    <scope>NUCLEOTIDE SEQUENCE [LARGE SCALE GENOMIC DNA]</scope>
    <source>
        <strain evidence="6 9">MSSRF38</strain>
    </source>
</reference>
<evidence type="ECO:0000256" key="1">
    <source>
        <dbReference type="ARBA" id="ARBA00000085"/>
    </source>
</evidence>
<dbReference type="SMART" id="SM00387">
    <property type="entry name" value="HATPase_c"/>
    <property type="match status" value="1"/>
</dbReference>
<keyword evidence="3" id="KW-0597">Phosphoprotein</keyword>
<dbReference type="CDD" id="cd00075">
    <property type="entry name" value="HATPase"/>
    <property type="match status" value="1"/>
</dbReference>
<dbReference type="Proteomes" id="UP000196125">
    <property type="component" value="Unassembled WGS sequence"/>
</dbReference>
<accession>A0A1Y6IXU0</accession>
<dbReference type="SUPFAM" id="SSF55785">
    <property type="entry name" value="PYP-like sensor domain (PAS domain)"/>
    <property type="match status" value="1"/>
</dbReference>
<keyword evidence="6" id="KW-0067">ATP-binding</keyword>
<dbReference type="PROSITE" id="PS50109">
    <property type="entry name" value="HIS_KIN"/>
    <property type="match status" value="1"/>
</dbReference>
<evidence type="ECO:0000313" key="8">
    <source>
        <dbReference type="Proteomes" id="UP000196125"/>
    </source>
</evidence>
<dbReference type="PANTHER" id="PTHR43065:SF42">
    <property type="entry name" value="TWO-COMPONENT SENSOR PPRA"/>
    <property type="match status" value="1"/>
</dbReference>
<dbReference type="OrthoDB" id="1931120at2"/>
<dbReference type="Pfam" id="PF17149">
    <property type="entry name" value="CHASE5"/>
    <property type="match status" value="1"/>
</dbReference>
<dbReference type="SUPFAM" id="SSF55874">
    <property type="entry name" value="ATPase domain of HSP90 chaperone/DNA topoisomerase II/histidine kinase"/>
    <property type="match status" value="1"/>
</dbReference>
<dbReference type="GO" id="GO:0000155">
    <property type="term" value="F:phosphorelay sensor kinase activity"/>
    <property type="evidence" value="ECO:0007669"/>
    <property type="project" value="InterPro"/>
</dbReference>
<dbReference type="RefSeq" id="WP_087481678.1">
    <property type="nucleotide sequence ID" value="NZ_AP024884.1"/>
</dbReference>
<dbReference type="InterPro" id="IPR036890">
    <property type="entry name" value="HATPase_C_sf"/>
</dbReference>
<evidence type="ECO:0000313" key="9">
    <source>
        <dbReference type="Proteomes" id="UP001283366"/>
    </source>
</evidence>
<dbReference type="Proteomes" id="UP001283366">
    <property type="component" value="Unassembled WGS sequence"/>
</dbReference>
<dbReference type="Gene3D" id="3.30.565.10">
    <property type="entry name" value="Histidine kinase-like ATPase, C-terminal domain"/>
    <property type="match status" value="1"/>
</dbReference>
<dbReference type="InterPro" id="IPR005467">
    <property type="entry name" value="His_kinase_dom"/>
</dbReference>
<feature type="domain" description="Histidine kinase" evidence="5">
    <location>
        <begin position="410"/>
        <end position="642"/>
    </location>
</feature>
<dbReference type="SUPFAM" id="SSF47384">
    <property type="entry name" value="Homodimeric domain of signal transducing histidine kinase"/>
    <property type="match status" value="1"/>
</dbReference>
<reference evidence="7 8" key="1">
    <citation type="submission" date="2017-05" db="EMBL/GenBank/DDBJ databases">
        <authorList>
            <person name="Song R."/>
            <person name="Chenine A.L."/>
            <person name="Ruprecht R.M."/>
        </authorList>
    </citation>
    <scope>NUCLEOTIDE SEQUENCE [LARGE SCALE GENOMIC DNA]</scope>
    <source>
        <strain evidence="7 8">CECT 7927</strain>
    </source>
</reference>
<dbReference type="CDD" id="cd00082">
    <property type="entry name" value="HisKA"/>
    <property type="match status" value="1"/>
</dbReference>
<comment type="catalytic activity">
    <reaction evidence="1">
        <text>ATP + protein L-histidine = ADP + protein N-phospho-L-histidine.</text>
        <dbReference type="EC" id="2.7.13.3"/>
    </reaction>
</comment>
<evidence type="ECO:0000313" key="7">
    <source>
        <dbReference type="EMBL" id="SMS01640.1"/>
    </source>
</evidence>
<dbReference type="EC" id="2.7.13.3" evidence="2"/>
<gene>
    <name evidence="7" type="primary">zraS_3</name>
    <name evidence="6" type="ORF">SBX37_18630</name>
    <name evidence="7" type="ORF">VIM7927_02944</name>
</gene>
<dbReference type="InterPro" id="IPR035965">
    <property type="entry name" value="PAS-like_dom_sf"/>
</dbReference>
<sequence length="642" mass="72632">MRAGRYRTESISPLRSHLGRRIILILVLISGIVTFFSTVAQLYFNYSQQMGHVEKRHQEIRDIHAHLLAASLWDFNLATLQQRMNDLVLLSDLDYLEIRSGTYKVTAGKPITGRTAQNIYPLMFREPVSGESEQIGTILVASNLQSIYNSLIRDFLTTLVINTLKTAVVCYLILIIFHKSINQRIFSIVHYLQQYNPMKPGARTTQLNVYQAPLITQKNDELSLLVKETNKLTRNLAVLYQNSRAEHTRLTHFAHISSDWLWETDASLNLIYASKGMLKTLHLEEDQHIPFHQIELFQSAQNLQQLLNEKQTFHQCEVAITLYGTQQWLMFQAKARYSDTEKFLGFRGTTLNISELKSVQFALEQLNQDLEHKVQERTHELGQSLNQLKQTQAQLIQSEKLTALGGLVAGVAHEVNTPLGIAITATSVIEDIRKTLEEAFHHQTLTTSQFADLTQRLNSSVGLLHSNLDRASRLIRDFKQTAVDQVSENQSQFNIHQVLTALITSMSPETRKIPVEPRLDGDQTLMMNSLPGVLTQIVANLIMNSTIHAFGNSADTPQISIRFRAEGEFIVFEYRDNGIGIPTDLHDKIFEPFYTTKRGHGGSGLGLSLVFNLVTQKLKGTLQFSSEPGQGVHYSIKLPKGC</sequence>
<dbReference type="InterPro" id="IPR003594">
    <property type="entry name" value="HATPase_dom"/>
</dbReference>
<evidence type="ECO:0000256" key="4">
    <source>
        <dbReference type="SAM" id="Phobius"/>
    </source>
</evidence>
<feature type="transmembrane region" description="Helical" evidence="4">
    <location>
        <begin position="21"/>
        <end position="44"/>
    </location>
</feature>
<keyword evidence="7" id="KW-0808">Transferase</keyword>
<dbReference type="Gene3D" id="3.30.450.20">
    <property type="entry name" value="PAS domain"/>
    <property type="match status" value="1"/>
</dbReference>
<dbReference type="PRINTS" id="PR00344">
    <property type="entry name" value="BCTRLSENSOR"/>
</dbReference>
<keyword evidence="4" id="KW-0812">Transmembrane</keyword>
<dbReference type="InterPro" id="IPR033414">
    <property type="entry name" value="Sensor_dom"/>
</dbReference>
<evidence type="ECO:0000313" key="6">
    <source>
        <dbReference type="EMBL" id="MDW6004878.1"/>
    </source>
</evidence>
<keyword evidence="9" id="KW-1185">Reference proteome</keyword>
<dbReference type="AlphaFoldDB" id="A0A1Y6IXU0"/>
<dbReference type="Gene3D" id="1.10.287.130">
    <property type="match status" value="1"/>
</dbReference>
<dbReference type="InterPro" id="IPR004358">
    <property type="entry name" value="Sig_transdc_His_kin-like_C"/>
</dbReference>
<dbReference type="Pfam" id="PF02518">
    <property type="entry name" value="HATPase_c"/>
    <property type="match status" value="1"/>
</dbReference>
<organism evidence="7 8">
    <name type="scientific">Vibrio mangrovi</name>
    <dbReference type="NCBI Taxonomy" id="474394"/>
    <lineage>
        <taxon>Bacteria</taxon>
        <taxon>Pseudomonadati</taxon>
        <taxon>Pseudomonadota</taxon>
        <taxon>Gammaproteobacteria</taxon>
        <taxon>Vibrionales</taxon>
        <taxon>Vibrionaceae</taxon>
        <taxon>Vibrio</taxon>
    </lineage>
</organism>
<evidence type="ECO:0000256" key="2">
    <source>
        <dbReference type="ARBA" id="ARBA00012438"/>
    </source>
</evidence>
<evidence type="ECO:0000256" key="3">
    <source>
        <dbReference type="ARBA" id="ARBA00022553"/>
    </source>
</evidence>
<keyword evidence="4" id="KW-1133">Transmembrane helix</keyword>
<dbReference type="EMBL" id="JAWRCO010000002">
    <property type="protein sequence ID" value="MDW6004878.1"/>
    <property type="molecule type" value="Genomic_DNA"/>
</dbReference>
<name>A0A1Y6IXU0_9VIBR</name>
<protein>
    <recommendedName>
        <fullName evidence="2">histidine kinase</fullName>
        <ecNumber evidence="2">2.7.13.3</ecNumber>
    </recommendedName>
</protein>
<dbReference type="PANTHER" id="PTHR43065">
    <property type="entry name" value="SENSOR HISTIDINE KINASE"/>
    <property type="match status" value="1"/>
</dbReference>